<evidence type="ECO:0008006" key="4">
    <source>
        <dbReference type="Google" id="ProtNLM"/>
    </source>
</evidence>
<evidence type="ECO:0000256" key="1">
    <source>
        <dbReference type="SAM" id="Phobius"/>
    </source>
</evidence>
<organism evidence="2 3">
    <name type="scientific">Rodentibacter caecimuris</name>
    <dbReference type="NCBI Taxonomy" id="1796644"/>
    <lineage>
        <taxon>Bacteria</taxon>
        <taxon>Pseudomonadati</taxon>
        <taxon>Pseudomonadota</taxon>
        <taxon>Gammaproteobacteria</taxon>
        <taxon>Pasteurellales</taxon>
        <taxon>Pasteurellaceae</taxon>
        <taxon>Rodentibacter</taxon>
    </lineage>
</organism>
<dbReference type="RefSeq" id="WP_077464226.1">
    <property type="nucleotide sequence ID" value="NZ_MLAA01000039.1"/>
</dbReference>
<proteinExistence type="predicted"/>
<feature type="transmembrane region" description="Helical" evidence="1">
    <location>
        <begin position="17"/>
        <end position="34"/>
    </location>
</feature>
<dbReference type="Proteomes" id="UP000188820">
    <property type="component" value="Unassembled WGS sequence"/>
</dbReference>
<gene>
    <name evidence="2" type="ORF">BKG89_08995</name>
</gene>
<keyword evidence="1" id="KW-0812">Transmembrane</keyword>
<sequence>MQNLAEKHFYRSSSVKLSAWSAACSGLLLIFIGFTHLSIFLYLGIINLILGILSISSLNKPTISLMDNHIQMKFSPLGATKYIKYSDIQSIEKKKHNLIFHLKTKKEETLPLSIVQKEARDELINLVMSINNELEGEQTNELTD</sequence>
<feature type="transmembrane region" description="Helical" evidence="1">
    <location>
        <begin position="40"/>
        <end position="58"/>
    </location>
</feature>
<comment type="caution">
    <text evidence="2">The sequence shown here is derived from an EMBL/GenBank/DDBJ whole genome shotgun (WGS) entry which is preliminary data.</text>
</comment>
<name>A0ABX3KVI3_9PAST</name>
<keyword evidence="3" id="KW-1185">Reference proteome</keyword>
<accession>A0ABX3KVI3</accession>
<dbReference type="EMBL" id="MLAA01000039">
    <property type="protein sequence ID" value="OOF67696.1"/>
    <property type="molecule type" value="Genomic_DNA"/>
</dbReference>
<protein>
    <recommendedName>
        <fullName evidence="4">DUF5673 domain-containing protein</fullName>
    </recommendedName>
</protein>
<keyword evidence="1" id="KW-0472">Membrane</keyword>
<keyword evidence="1" id="KW-1133">Transmembrane helix</keyword>
<reference evidence="2 3" key="1">
    <citation type="submission" date="2016-10" db="EMBL/GenBank/DDBJ databases">
        <title>Rodentibacter gen. nov. and new species.</title>
        <authorList>
            <person name="Christensen H."/>
        </authorList>
    </citation>
    <scope>NUCLEOTIDE SEQUENCE [LARGE SCALE GENOMIC DNA]</scope>
    <source>
        <strain evidence="2 3">1998236014</strain>
    </source>
</reference>
<evidence type="ECO:0000313" key="2">
    <source>
        <dbReference type="EMBL" id="OOF67696.1"/>
    </source>
</evidence>
<evidence type="ECO:0000313" key="3">
    <source>
        <dbReference type="Proteomes" id="UP000188820"/>
    </source>
</evidence>